<name>L0A5T9_DEIPD</name>
<dbReference type="eggNOG" id="ENOG502ZAZF">
    <property type="taxonomic scope" value="Bacteria"/>
</dbReference>
<dbReference type="EMBL" id="CP003382">
    <property type="protein sequence ID" value="AFZ69248.1"/>
    <property type="molecule type" value="Genomic_DNA"/>
</dbReference>
<protein>
    <recommendedName>
        <fullName evidence="3">Tetratricopeptide repeat protein</fullName>
    </recommendedName>
</protein>
<gene>
    <name evidence="1" type="ordered locus">Deipe_3824</name>
</gene>
<dbReference type="HOGENOM" id="CLU_075028_0_0_0"/>
<dbReference type="InterPro" id="IPR011990">
    <property type="entry name" value="TPR-like_helical_dom_sf"/>
</dbReference>
<dbReference type="Proteomes" id="UP000010467">
    <property type="component" value="Chromosome"/>
</dbReference>
<evidence type="ECO:0000313" key="1">
    <source>
        <dbReference type="EMBL" id="AFZ69248.1"/>
    </source>
</evidence>
<evidence type="ECO:0008006" key="3">
    <source>
        <dbReference type="Google" id="ProtNLM"/>
    </source>
</evidence>
<dbReference type="AlphaFoldDB" id="L0A5T9"/>
<keyword evidence="2" id="KW-1185">Reference proteome</keyword>
<dbReference type="RefSeq" id="WP_015237544.1">
    <property type="nucleotide sequence ID" value="NC_019793.1"/>
</dbReference>
<dbReference type="Gene3D" id="1.25.40.10">
    <property type="entry name" value="Tetratricopeptide repeat domain"/>
    <property type="match status" value="1"/>
</dbReference>
<dbReference type="PATRIC" id="fig|937777.3.peg.3836"/>
<proteinExistence type="predicted"/>
<dbReference type="KEGG" id="dpd:Deipe_3824"/>
<sequence>MNLTVLPDIGDLLRLSPQYNSATLVELLNGWAARSVYWISAADPEHPARDAFGAAGIEIHDLTSDWRWAEDEATLFPEFLSQYPQGRERLRAAARLDETLRAALSVPMTAQRVTSPELLGIVGEYHAGRREVLGEGPGNAHRGRRLSGLRGQLAGLQGVVFASLDDVPDLLDIARLPDVSAFAPGERSRVRALADRALRLEEGDDLEALVAALLREGGDMITPKAELQYAAANIYLAVGDLASARDLLEGAAHAVVDHPRSLPGLVLARLGQVRDALGEREAARRAYQAALALSFIPQVARETAEQGLRAPFELEPDSPPL</sequence>
<accession>L0A5T9</accession>
<reference evidence="2" key="1">
    <citation type="submission" date="2012-03" db="EMBL/GenBank/DDBJ databases">
        <title>Complete sequence of chromosome of Deinococcus peraridilitoris DSM 19664.</title>
        <authorList>
            <person name="Lucas S."/>
            <person name="Copeland A."/>
            <person name="Lapidus A."/>
            <person name="Glavina del Rio T."/>
            <person name="Dalin E."/>
            <person name="Tice H."/>
            <person name="Bruce D."/>
            <person name="Goodwin L."/>
            <person name="Pitluck S."/>
            <person name="Peters L."/>
            <person name="Mikhailova N."/>
            <person name="Lu M."/>
            <person name="Kyrpides N."/>
            <person name="Mavromatis K."/>
            <person name="Ivanova N."/>
            <person name="Brettin T."/>
            <person name="Detter J.C."/>
            <person name="Han C."/>
            <person name="Larimer F."/>
            <person name="Land M."/>
            <person name="Hauser L."/>
            <person name="Markowitz V."/>
            <person name="Cheng J.-F."/>
            <person name="Hugenholtz P."/>
            <person name="Woyke T."/>
            <person name="Wu D."/>
            <person name="Pukall R."/>
            <person name="Steenblock K."/>
            <person name="Brambilla E."/>
            <person name="Klenk H.-P."/>
            <person name="Eisen J.A."/>
        </authorList>
    </citation>
    <scope>NUCLEOTIDE SEQUENCE [LARGE SCALE GENOMIC DNA]</scope>
    <source>
        <strain evidence="2">DSM 19664 / LMG 22246 / CIP 109416 / KR-200</strain>
    </source>
</reference>
<organism evidence="1 2">
    <name type="scientific">Deinococcus peraridilitoris (strain DSM 19664 / LMG 22246 / CIP 109416 / KR-200)</name>
    <dbReference type="NCBI Taxonomy" id="937777"/>
    <lineage>
        <taxon>Bacteria</taxon>
        <taxon>Thermotogati</taxon>
        <taxon>Deinococcota</taxon>
        <taxon>Deinococci</taxon>
        <taxon>Deinococcales</taxon>
        <taxon>Deinococcaceae</taxon>
        <taxon>Deinococcus</taxon>
    </lineage>
</organism>
<evidence type="ECO:0000313" key="2">
    <source>
        <dbReference type="Proteomes" id="UP000010467"/>
    </source>
</evidence>
<dbReference type="OrthoDB" id="59829at2"/>